<keyword evidence="4" id="KW-1185">Reference proteome</keyword>
<name>A0A8X8WCC4_SALSN</name>
<dbReference type="PROSITE" id="PS50088">
    <property type="entry name" value="ANK_REPEAT"/>
    <property type="match status" value="12"/>
</dbReference>
<evidence type="ECO:0000256" key="1">
    <source>
        <dbReference type="PROSITE-ProRule" id="PRU00023"/>
    </source>
</evidence>
<organism evidence="3">
    <name type="scientific">Salvia splendens</name>
    <name type="common">Scarlet sage</name>
    <dbReference type="NCBI Taxonomy" id="180675"/>
    <lineage>
        <taxon>Eukaryota</taxon>
        <taxon>Viridiplantae</taxon>
        <taxon>Streptophyta</taxon>
        <taxon>Embryophyta</taxon>
        <taxon>Tracheophyta</taxon>
        <taxon>Spermatophyta</taxon>
        <taxon>Magnoliopsida</taxon>
        <taxon>eudicotyledons</taxon>
        <taxon>Gunneridae</taxon>
        <taxon>Pentapetalae</taxon>
        <taxon>asterids</taxon>
        <taxon>lamiids</taxon>
        <taxon>Lamiales</taxon>
        <taxon>Lamiaceae</taxon>
        <taxon>Nepetoideae</taxon>
        <taxon>Mentheae</taxon>
        <taxon>Salviinae</taxon>
        <taxon>Salvia</taxon>
        <taxon>Salvia subgen. Calosphace</taxon>
        <taxon>core Calosphace</taxon>
    </lineage>
</organism>
<dbReference type="Proteomes" id="UP000298416">
    <property type="component" value="Unassembled WGS sequence"/>
</dbReference>
<feature type="repeat" description="ANK" evidence="1">
    <location>
        <begin position="1060"/>
        <end position="1092"/>
    </location>
</feature>
<dbReference type="PANTHER" id="PTHR46224:SF6">
    <property type="entry name" value="ANKYRIN REPEAT FAMILY PROTEIN"/>
    <property type="match status" value="1"/>
</dbReference>
<reference evidence="3" key="2">
    <citation type="submission" date="2020-08" db="EMBL/GenBank/DDBJ databases">
        <title>Plant Genome Project.</title>
        <authorList>
            <person name="Zhang R.-G."/>
        </authorList>
    </citation>
    <scope>NUCLEOTIDE SEQUENCE</scope>
    <source>
        <strain evidence="3">Huo1</strain>
        <tissue evidence="3">Leaf</tissue>
    </source>
</reference>
<dbReference type="InterPro" id="IPR036770">
    <property type="entry name" value="Ankyrin_rpt-contain_sf"/>
</dbReference>
<feature type="signal peptide" evidence="2">
    <location>
        <begin position="1"/>
        <end position="32"/>
    </location>
</feature>
<sequence>MPCIFLAAIRIQARTPWILLLKLLTKIKNAAASIIEAGATGNLNQLKAIRKKVGDDWEFSKICDQYTDFSTGWSVLHHAVGIGHFEMCKFLVKKVQVFVDPLTYKRSLSISLVSSCNVYVNLNKIGSAYVILDELFASVDTPITLAAKTGHAKIVEFLIRHGARFNLPNVEGFTPLHYAILNGNMELLELLRNNSVLLNPESVNGTPLQIAASLGNAQAVKSLLSRGANHVKFCTNLYNLVRLIPLLLSILQPDLFYTFGKSPLVLAVKSRSFECLKLLLEANANPNLYFNMLSPLSAAAIDRDTKFLKSLLAAKADPNLSEEVNFHDIIKPIEEAAMVRNRAAVEILFPLTKRLAHYPNWTVDGIIEHIQSAEYKAVGREKILWLLAELDHKGMQLASNKDFYSAVVQYRTVSNLFPSDTTWISKISMWEARLDIRVHAMLGAQKCLKLIPELPVRREIDAAANVIFKKFLMASLAFSLDPYNNDKGHSFRPSASIIEAGASIIEAGASGNLSQLKAIRKKVGDEWEFRKICDQYSDFSTGWSVLHHAVEIGHFEMCKFLIKNVQVSVDPFTYKMDTPIAQASKGEHVQIVEFLIEHGAKISFPNVEGFTALHYALLKGNMELVELLLSNRAFVDAQCVDGTPLQIAVSRGNVEAVKSLLSHGANPDLFYAVADSPLVIAVKSRSFECLKLLLGANAHTNMYFQGLSPLSAAARDRDTKFLKSLLAAKADPNLFEGVNFFTMPLDIVKPIEEAAMVRNRAAMEILFPVTKRLAHYPDWTIDGIIKCIHSEEFKAMGAEKMRNVVTKLDIKGMYFAYDKDFKSAVIQYRKATNLRPDNTTLISKLSMCEARLGLRIYALLAARKCIGLMPEQPVLVRGEIDDAANVIIKKFLMAALAFSLDPYNKDAGHSFRVALFDYFVWLTQMSSPDEILSKQESSVSHNSSAMGSTCEIGASIIEATASGDLNQLKAIRKKVGDEWEFRKICDQYSDFSTGWTVLHHTVEIGHFEICKFLIKNVQVSVDPFTYKMETPTAQAAKGEHVKIVEFLIEHGADINLPNVEGFTPLHYAILKGNMELMELLVRNRASVDAQCVDGTPLQIAVSRGNAEAVKFLLSRGANVGKQNLLLHCLSMIVLFKSVFVTIQIIFMQLQTPLLESQSGQGMMSVALRLRDILQPMFLNYKYLMPFSVSELLFHGLSTLSLQANANPNAYFNGFSPLSAAATDDDTKFLTSLLAAKADPNLAEEIPASIGAQRCIRLMPDLPIPVRGEIDDAANEIFMRFLMTALAFSLDPYNKETSII</sequence>
<reference evidence="3" key="1">
    <citation type="submission" date="2018-01" db="EMBL/GenBank/DDBJ databases">
        <authorList>
            <person name="Mao J.F."/>
        </authorList>
    </citation>
    <scope>NUCLEOTIDE SEQUENCE</scope>
    <source>
        <strain evidence="3">Huo1</strain>
        <tissue evidence="3">Leaf</tissue>
    </source>
</reference>
<feature type="repeat" description="ANK" evidence="1">
    <location>
        <begin position="1092"/>
        <end position="1124"/>
    </location>
</feature>
<dbReference type="PROSITE" id="PS50297">
    <property type="entry name" value="ANK_REP_REGION"/>
    <property type="match status" value="9"/>
</dbReference>
<dbReference type="Pfam" id="PF12796">
    <property type="entry name" value="Ank_2"/>
    <property type="match status" value="5"/>
</dbReference>
<protein>
    <submittedName>
        <fullName evidence="3">Uncharacterized protein</fullName>
    </submittedName>
</protein>
<gene>
    <name evidence="3" type="ORF">SASPL_146550</name>
</gene>
<feature type="repeat" description="ANK" evidence="1">
    <location>
        <begin position="203"/>
        <end position="229"/>
    </location>
</feature>
<dbReference type="SUPFAM" id="SSF48452">
    <property type="entry name" value="TPR-like"/>
    <property type="match status" value="1"/>
</dbReference>
<dbReference type="InterPro" id="IPR051616">
    <property type="entry name" value="Cul2-RING_E3_ligase_SR"/>
</dbReference>
<dbReference type="PANTHER" id="PTHR46224">
    <property type="entry name" value="ANKYRIN REPEAT FAMILY PROTEIN"/>
    <property type="match status" value="1"/>
</dbReference>
<feature type="repeat" description="ANK" evidence="1">
    <location>
        <begin position="575"/>
        <end position="607"/>
    </location>
</feature>
<dbReference type="EMBL" id="PNBA02000018">
    <property type="protein sequence ID" value="KAG6392333.1"/>
    <property type="molecule type" value="Genomic_DNA"/>
</dbReference>
<dbReference type="PRINTS" id="PR01415">
    <property type="entry name" value="ANKYRIN"/>
</dbReference>
<dbReference type="SMART" id="SM00248">
    <property type="entry name" value="ANK"/>
    <property type="match status" value="17"/>
</dbReference>
<feature type="repeat" description="ANK" evidence="1">
    <location>
        <begin position="259"/>
        <end position="291"/>
    </location>
</feature>
<feature type="repeat" description="ANK" evidence="1">
    <location>
        <begin position="1212"/>
        <end position="1244"/>
    </location>
</feature>
<feature type="repeat" description="ANK" evidence="1">
    <location>
        <begin position="608"/>
        <end position="640"/>
    </location>
</feature>
<feature type="repeat" description="ANK" evidence="1">
    <location>
        <begin position="640"/>
        <end position="672"/>
    </location>
</feature>
<keyword evidence="2" id="KW-0732">Signal</keyword>
<dbReference type="Gene3D" id="1.25.40.20">
    <property type="entry name" value="Ankyrin repeat-containing domain"/>
    <property type="match status" value="4"/>
</dbReference>
<feature type="repeat" description="ANK" evidence="1">
    <location>
        <begin position="138"/>
        <end position="170"/>
    </location>
</feature>
<accession>A0A8X8WCC4</accession>
<feature type="repeat" description="ANK" evidence="1">
    <location>
        <begin position="1027"/>
        <end position="1059"/>
    </location>
</feature>
<evidence type="ECO:0000256" key="2">
    <source>
        <dbReference type="SAM" id="SignalP"/>
    </source>
</evidence>
<dbReference type="Pfam" id="PF00023">
    <property type="entry name" value="Ank"/>
    <property type="match status" value="2"/>
</dbReference>
<dbReference type="SUPFAM" id="SSF48403">
    <property type="entry name" value="Ankyrin repeat"/>
    <property type="match status" value="3"/>
</dbReference>
<keyword evidence="1" id="KW-0040">ANK repeat</keyword>
<feature type="repeat" description="ANK" evidence="1">
    <location>
        <begin position="171"/>
        <end position="203"/>
    </location>
</feature>
<feature type="chain" id="PRO_5036445066" evidence="2">
    <location>
        <begin position="33"/>
        <end position="1299"/>
    </location>
</feature>
<evidence type="ECO:0000313" key="4">
    <source>
        <dbReference type="Proteomes" id="UP000298416"/>
    </source>
</evidence>
<dbReference type="InterPro" id="IPR002110">
    <property type="entry name" value="Ankyrin_rpt"/>
</dbReference>
<feature type="repeat" description="ANK" evidence="1">
    <location>
        <begin position="705"/>
        <end position="737"/>
    </location>
</feature>
<evidence type="ECO:0000313" key="3">
    <source>
        <dbReference type="EMBL" id="KAG6392333.1"/>
    </source>
</evidence>
<proteinExistence type="predicted"/>
<dbReference type="InterPro" id="IPR011990">
    <property type="entry name" value="TPR-like_helical_dom_sf"/>
</dbReference>
<comment type="caution">
    <text evidence="3">The sequence shown here is derived from an EMBL/GenBank/DDBJ whole genome shotgun (WGS) entry which is preliminary data.</text>
</comment>